<reference evidence="2 3" key="1">
    <citation type="submission" date="2024-09" db="EMBL/GenBank/DDBJ databases">
        <authorList>
            <person name="Sun Q."/>
            <person name="Mori K."/>
        </authorList>
    </citation>
    <scope>NUCLEOTIDE SEQUENCE [LARGE SCALE GENOMIC DNA]</scope>
    <source>
        <strain evidence="2 3">CCM 7759</strain>
    </source>
</reference>
<evidence type="ECO:0000313" key="3">
    <source>
        <dbReference type="Proteomes" id="UP001589776"/>
    </source>
</evidence>
<protein>
    <submittedName>
        <fullName evidence="2">MOSC domain-containing protein</fullName>
    </submittedName>
</protein>
<evidence type="ECO:0000313" key="2">
    <source>
        <dbReference type="EMBL" id="MFC0215201.1"/>
    </source>
</evidence>
<dbReference type="InterPro" id="IPR011037">
    <property type="entry name" value="Pyrv_Knase-like_insert_dom_sf"/>
</dbReference>
<dbReference type="InterPro" id="IPR005302">
    <property type="entry name" value="MoCF_Sase_C"/>
</dbReference>
<keyword evidence="3" id="KW-1185">Reference proteome</keyword>
<organism evidence="2 3">
    <name type="scientific">Paenibacillus chartarius</name>
    <dbReference type="NCBI Taxonomy" id="747481"/>
    <lineage>
        <taxon>Bacteria</taxon>
        <taxon>Bacillati</taxon>
        <taxon>Bacillota</taxon>
        <taxon>Bacilli</taxon>
        <taxon>Bacillales</taxon>
        <taxon>Paenibacillaceae</taxon>
        <taxon>Paenibacillus</taxon>
    </lineage>
</organism>
<dbReference type="Proteomes" id="UP001589776">
    <property type="component" value="Unassembled WGS sequence"/>
</dbReference>
<dbReference type="RefSeq" id="WP_377472647.1">
    <property type="nucleotide sequence ID" value="NZ_JBHLWN010000085.1"/>
</dbReference>
<dbReference type="Gene3D" id="2.40.33.20">
    <property type="entry name" value="PK beta-barrel domain-like"/>
    <property type="match status" value="1"/>
</dbReference>
<dbReference type="Pfam" id="PF03475">
    <property type="entry name" value="YiiM_3-alpha"/>
    <property type="match status" value="1"/>
</dbReference>
<dbReference type="InterPro" id="IPR005163">
    <property type="entry name" value="Tri_helical_YiiM-like"/>
</dbReference>
<dbReference type="PROSITE" id="PS51340">
    <property type="entry name" value="MOSC"/>
    <property type="match status" value="1"/>
</dbReference>
<evidence type="ECO:0000259" key="1">
    <source>
        <dbReference type="PROSITE" id="PS51340"/>
    </source>
</evidence>
<gene>
    <name evidence="2" type="ORF">ACFFK0_22675</name>
</gene>
<dbReference type="Pfam" id="PF03473">
    <property type="entry name" value="MOSC"/>
    <property type="match status" value="1"/>
</dbReference>
<comment type="caution">
    <text evidence="2">The sequence shown here is derived from an EMBL/GenBank/DDBJ whole genome shotgun (WGS) entry which is preliminary data.</text>
</comment>
<name>A0ABV6DRB9_9BACL</name>
<proteinExistence type="predicted"/>
<accession>A0ABV6DRB9</accession>
<sequence>MHLLSIQIGKPQPLRYRDQAVMSAINKTGVTGSVYLSEVNFDGDAQADLVNHGGQDKAVNAYCAEHYPYWAKRLQRDLVHGAFGENVTVSGMTEDIVCIGDTFRLGEAVVQISQPRQPCFKLGAKHNEPEMPVWVQETGYTGYYFRVLKPGNVTPGTPTELIERHPAGITVAFANRIKYFDKNDREALELLAGLPVLAEAWRSSFQARLNKII</sequence>
<dbReference type="EMBL" id="JBHLWN010000085">
    <property type="protein sequence ID" value="MFC0215201.1"/>
    <property type="molecule type" value="Genomic_DNA"/>
</dbReference>
<dbReference type="SUPFAM" id="SSF50800">
    <property type="entry name" value="PK beta-barrel domain-like"/>
    <property type="match status" value="1"/>
</dbReference>
<feature type="domain" description="MOSC" evidence="1">
    <location>
        <begin position="28"/>
        <end position="162"/>
    </location>
</feature>
<dbReference type="PANTHER" id="PTHR30212">
    <property type="entry name" value="PROTEIN YIIM"/>
    <property type="match status" value="1"/>
</dbReference>
<dbReference type="PANTHER" id="PTHR30212:SF4">
    <property type="entry name" value="MOSC DOMAIN-CONTAINING PROTEIN"/>
    <property type="match status" value="1"/>
</dbReference>
<dbReference type="InterPro" id="IPR052353">
    <property type="entry name" value="Benzoxazolinone_Detox_Enz"/>
</dbReference>